<dbReference type="InterPro" id="IPR008928">
    <property type="entry name" value="6-hairpin_glycosidase_sf"/>
</dbReference>
<dbReference type="EMBL" id="JAEKJA010000003">
    <property type="protein sequence ID" value="MBJ3774982.1"/>
    <property type="molecule type" value="Genomic_DNA"/>
</dbReference>
<gene>
    <name evidence="3" type="ORF">JCR33_04740</name>
</gene>
<evidence type="ECO:0000313" key="3">
    <source>
        <dbReference type="EMBL" id="MBJ3774982.1"/>
    </source>
</evidence>
<dbReference type="Gene3D" id="1.50.10.10">
    <property type="match status" value="1"/>
</dbReference>
<dbReference type="RefSeq" id="WP_198880879.1">
    <property type="nucleotide sequence ID" value="NZ_JAEKJA010000003.1"/>
</dbReference>
<keyword evidence="4" id="KW-1185">Reference proteome</keyword>
<feature type="domain" description="Trehalase-like N-terminal" evidence="2">
    <location>
        <begin position="17"/>
        <end position="140"/>
    </location>
</feature>
<evidence type="ECO:0000259" key="2">
    <source>
        <dbReference type="Pfam" id="PF19291"/>
    </source>
</evidence>
<dbReference type="InterPro" id="IPR011613">
    <property type="entry name" value="GH15-like"/>
</dbReference>
<dbReference type="Proteomes" id="UP000609531">
    <property type="component" value="Unassembled WGS sequence"/>
</dbReference>
<comment type="caution">
    <text evidence="3">The sequence shown here is derived from an EMBL/GenBank/DDBJ whole genome shotgun (WGS) entry which is preliminary data.</text>
</comment>
<name>A0A934IMJ7_9HYPH</name>
<dbReference type="PANTHER" id="PTHR31616:SF0">
    <property type="entry name" value="GLUCAN 1,4-ALPHA-GLUCOSIDASE"/>
    <property type="match status" value="1"/>
</dbReference>
<dbReference type="GO" id="GO:0004553">
    <property type="term" value="F:hydrolase activity, hydrolyzing O-glycosyl compounds"/>
    <property type="evidence" value="ECO:0007669"/>
    <property type="project" value="UniProtKB-ARBA"/>
</dbReference>
<dbReference type="InterPro" id="IPR012341">
    <property type="entry name" value="6hp_glycosidase-like_sf"/>
</dbReference>
<dbReference type="Pfam" id="PF00723">
    <property type="entry name" value="Glyco_hydro_15"/>
    <property type="match status" value="1"/>
</dbReference>
<protein>
    <submittedName>
        <fullName evidence="3">Glycoside hydrolase family 15 protein</fullName>
    </submittedName>
</protein>
<dbReference type="SUPFAM" id="SSF48208">
    <property type="entry name" value="Six-hairpin glycosidases"/>
    <property type="match status" value="1"/>
</dbReference>
<proteinExistence type="predicted"/>
<dbReference type="PANTHER" id="PTHR31616">
    <property type="entry name" value="TREHALASE"/>
    <property type="match status" value="1"/>
</dbReference>
<dbReference type="Pfam" id="PF19291">
    <property type="entry name" value="TREH_N"/>
    <property type="match status" value="1"/>
</dbReference>
<feature type="domain" description="GH15-like" evidence="1">
    <location>
        <begin position="233"/>
        <end position="598"/>
    </location>
</feature>
<dbReference type="GO" id="GO:0005975">
    <property type="term" value="P:carbohydrate metabolic process"/>
    <property type="evidence" value="ECO:0007669"/>
    <property type="project" value="InterPro"/>
</dbReference>
<dbReference type="AlphaFoldDB" id="A0A934IMJ7"/>
<keyword evidence="3" id="KW-0378">Hydrolase</keyword>
<accession>A0A934IMJ7</accession>
<evidence type="ECO:0000259" key="1">
    <source>
        <dbReference type="Pfam" id="PF00723"/>
    </source>
</evidence>
<organism evidence="3 4">
    <name type="scientific">Acuticoccus mangrovi</name>
    <dbReference type="NCBI Taxonomy" id="2796142"/>
    <lineage>
        <taxon>Bacteria</taxon>
        <taxon>Pseudomonadati</taxon>
        <taxon>Pseudomonadota</taxon>
        <taxon>Alphaproteobacteria</taxon>
        <taxon>Hyphomicrobiales</taxon>
        <taxon>Amorphaceae</taxon>
        <taxon>Acuticoccus</taxon>
    </lineage>
</organism>
<dbReference type="InterPro" id="IPR045582">
    <property type="entry name" value="Trehalase-like_N"/>
</dbReference>
<reference evidence="3" key="1">
    <citation type="submission" date="2020-12" db="EMBL/GenBank/DDBJ databases">
        <title>Bacterial taxonomy.</title>
        <authorList>
            <person name="Pan X."/>
        </authorList>
    </citation>
    <scope>NUCLEOTIDE SEQUENCE</scope>
    <source>
        <strain evidence="3">B2012</strain>
    </source>
</reference>
<sequence>MSAIATAEPVDELVFPAIEDCAAIGNLETVALVANTGTIEFFSYPNFDSPTVFAALLDRKAGHFVVAPEDLPAGRQRYHDDTNVLVTRFETPDGVLEVTDFMPVGGEDAQNQLVRIARCREGRVKLVARCKPSFNYGHGRTVARRTSSRSVVFEDGTDNLPLRLAADRPLTLEDGVAGLDATLTAGEAVIFNLVCDNFGEDLVSCGKVEAALAATLDWWRSWVGLSSYKGRWRERVMRSALALKLMFSETHGSIVAAPTFGLPEAIGGERNWDYRYCWVRDSAFTVYAMLSLGFTEEAANYRKWMRARFAEDDHGRLQLMYRLDGTTDGLEERELSYLSGYRGSVPVRVGNAAHTQTQLDIYGEVVDTLYLAHRHLGGTTEETFEILARVIDHVCATWEEPGSGLWEMRGAPQHFLDGRLLSWVAVDRALRLCEQTGLTPRPYWHDTLERIRTSLETEFFNPRIGAFTQVKGGSLVDSVALLIPLVRFLPPTDPRVISTLKVIEERLVTGPFVRRYQKVHVSVEGVDGPPEGAFVACSFWYIENLARAGRVGEAAGLFEEMLAYASPTGLYAEEIAPDGSHLGNSPQALSHLAMISAAVALDEAIEFGGQPF</sequence>
<evidence type="ECO:0000313" key="4">
    <source>
        <dbReference type="Proteomes" id="UP000609531"/>
    </source>
</evidence>